<evidence type="ECO:0000313" key="4">
    <source>
        <dbReference type="Proteomes" id="UP001183615"/>
    </source>
</evidence>
<protein>
    <submittedName>
        <fullName evidence="3">Polyketide synthase dehydratase domain-containing protein</fullName>
    </submittedName>
</protein>
<dbReference type="EMBL" id="JAVREV010000106">
    <property type="protein sequence ID" value="MDT0447467.1"/>
    <property type="molecule type" value="Genomic_DNA"/>
</dbReference>
<comment type="caution">
    <text evidence="1">Lacks conserved residue(s) required for the propagation of feature annotation.</text>
</comment>
<feature type="domain" description="PKS/mFAS DH" evidence="2">
    <location>
        <begin position="1"/>
        <end position="111"/>
    </location>
</feature>
<evidence type="ECO:0000313" key="3">
    <source>
        <dbReference type="EMBL" id="MDT0447467.1"/>
    </source>
</evidence>
<dbReference type="Pfam" id="PF14765">
    <property type="entry name" value="PS-DH"/>
    <property type="match status" value="1"/>
</dbReference>
<organism evidence="3 4">
    <name type="scientific">Streptomyces johnsoniae</name>
    <dbReference type="NCBI Taxonomy" id="3075532"/>
    <lineage>
        <taxon>Bacteria</taxon>
        <taxon>Bacillati</taxon>
        <taxon>Actinomycetota</taxon>
        <taxon>Actinomycetes</taxon>
        <taxon>Kitasatosporales</taxon>
        <taxon>Streptomycetaceae</taxon>
        <taxon>Streptomyces</taxon>
    </lineage>
</organism>
<feature type="region of interest" description="N-terminal hotdog fold" evidence="1">
    <location>
        <begin position="1"/>
        <end position="37"/>
    </location>
</feature>
<dbReference type="PROSITE" id="PS52019">
    <property type="entry name" value="PKS_MFAS_DH"/>
    <property type="match status" value="1"/>
</dbReference>
<keyword evidence="4" id="KW-1185">Reference proteome</keyword>
<gene>
    <name evidence="3" type="ORF">RM779_33480</name>
</gene>
<feature type="region of interest" description="C-terminal hotdog fold" evidence="1">
    <location>
        <begin position="51"/>
        <end position="111"/>
    </location>
</feature>
<dbReference type="InterPro" id="IPR049551">
    <property type="entry name" value="PKS_DH_C"/>
</dbReference>
<accession>A0ABU2SES2</accession>
<evidence type="ECO:0000259" key="2">
    <source>
        <dbReference type="PROSITE" id="PS52019"/>
    </source>
</evidence>
<dbReference type="InterPro" id="IPR042104">
    <property type="entry name" value="PKS_dehydratase_sf"/>
</dbReference>
<dbReference type="Proteomes" id="UP001183615">
    <property type="component" value="Unassembled WGS sequence"/>
</dbReference>
<proteinExistence type="predicted"/>
<comment type="caution">
    <text evidence="3">The sequence shown here is derived from an EMBL/GenBank/DDBJ whole genome shotgun (WGS) entry which is preliminary data.</text>
</comment>
<feature type="non-terminal residue" evidence="3">
    <location>
        <position position="111"/>
    </location>
</feature>
<name>A0ABU2SES2_9ACTN</name>
<evidence type="ECO:0000256" key="1">
    <source>
        <dbReference type="PROSITE-ProRule" id="PRU01363"/>
    </source>
</evidence>
<dbReference type="InterPro" id="IPR049900">
    <property type="entry name" value="PKS_mFAS_DH"/>
</dbReference>
<sequence length="111" mass="12159">MVDEVGRRDVGVFARPDEATPWTQHATGAVTAEAAAVVDEHLSGTWPPAGAEAVPLSGFYERLAQDGYEYGPAFRGLRAAWRRGEEIFAEVRLPEERHGDDFDLHPALLDA</sequence>
<reference evidence="4" key="1">
    <citation type="submission" date="2023-07" db="EMBL/GenBank/DDBJ databases">
        <title>30 novel species of actinomycetes from the DSMZ collection.</title>
        <authorList>
            <person name="Nouioui I."/>
        </authorList>
    </citation>
    <scope>NUCLEOTIDE SEQUENCE [LARGE SCALE GENOMIC DNA]</scope>
    <source>
        <strain evidence="4">DSM 41886</strain>
    </source>
</reference>
<dbReference type="Gene3D" id="3.10.129.110">
    <property type="entry name" value="Polyketide synthase dehydratase"/>
    <property type="match status" value="1"/>
</dbReference>
<dbReference type="RefSeq" id="WP_311621563.1">
    <property type="nucleotide sequence ID" value="NZ_JAVREV010000106.1"/>
</dbReference>